<dbReference type="GeneID" id="93102885"/>
<reference evidence="5 6" key="1">
    <citation type="submission" date="2020-08" db="EMBL/GenBank/DDBJ databases">
        <title>Genomic Encyclopedia of Type Strains, Phase IV (KMG-IV): sequencing the most valuable type-strain genomes for metagenomic binning, comparative biology and taxonomic classification.</title>
        <authorList>
            <person name="Goeker M."/>
        </authorList>
    </citation>
    <scope>NUCLEOTIDE SEQUENCE [LARGE SCALE GENOMIC DNA]</scope>
    <source>
        <strain evidence="5 6">DSM 105721</strain>
    </source>
</reference>
<dbReference type="PANTHER" id="PTHR30349">
    <property type="entry name" value="PHAGE INTEGRASE-RELATED"/>
    <property type="match status" value="1"/>
</dbReference>
<dbReference type="EMBL" id="JACIES010000006">
    <property type="protein sequence ID" value="MBB4026627.1"/>
    <property type="molecule type" value="Genomic_DNA"/>
</dbReference>
<dbReference type="AlphaFoldDB" id="A0A7W6MZ08"/>
<keyword evidence="6" id="KW-1185">Reference proteome</keyword>
<name>A0A7W6MZ08_9BACT</name>
<dbReference type="GO" id="GO:0003677">
    <property type="term" value="F:DNA binding"/>
    <property type="evidence" value="ECO:0007669"/>
    <property type="project" value="UniProtKB-KW"/>
</dbReference>
<feature type="domain" description="Tyr recombinase" evidence="4">
    <location>
        <begin position="218"/>
        <end position="404"/>
    </location>
</feature>
<dbReference type="CDD" id="cd01185">
    <property type="entry name" value="INTN1_C_like"/>
    <property type="match status" value="1"/>
</dbReference>
<evidence type="ECO:0000259" key="4">
    <source>
        <dbReference type="PROSITE" id="PS51898"/>
    </source>
</evidence>
<evidence type="ECO:0000256" key="2">
    <source>
        <dbReference type="ARBA" id="ARBA00023125"/>
    </source>
</evidence>
<dbReference type="Gene3D" id="1.10.443.10">
    <property type="entry name" value="Intergrase catalytic core"/>
    <property type="match status" value="1"/>
</dbReference>
<dbReference type="Gene3D" id="1.10.150.130">
    <property type="match status" value="1"/>
</dbReference>
<dbReference type="InterPro" id="IPR002104">
    <property type="entry name" value="Integrase_catalytic"/>
</dbReference>
<dbReference type="PROSITE" id="PS51898">
    <property type="entry name" value="TYR_RECOMBINASE"/>
    <property type="match status" value="1"/>
</dbReference>
<dbReference type="Proteomes" id="UP000546007">
    <property type="component" value="Unassembled WGS sequence"/>
</dbReference>
<evidence type="ECO:0000313" key="5">
    <source>
        <dbReference type="EMBL" id="MBB4026627.1"/>
    </source>
</evidence>
<dbReference type="PANTHER" id="PTHR30349:SF64">
    <property type="entry name" value="PROPHAGE INTEGRASE INTD-RELATED"/>
    <property type="match status" value="1"/>
</dbReference>
<proteinExistence type="inferred from homology"/>
<dbReference type="InterPro" id="IPR050090">
    <property type="entry name" value="Tyrosine_recombinase_XerCD"/>
</dbReference>
<dbReference type="Pfam" id="PF17293">
    <property type="entry name" value="Arm-DNA-bind_5"/>
    <property type="match status" value="1"/>
</dbReference>
<evidence type="ECO:0000256" key="3">
    <source>
        <dbReference type="ARBA" id="ARBA00023172"/>
    </source>
</evidence>
<dbReference type="Pfam" id="PF13102">
    <property type="entry name" value="Phage_int_SAM_5"/>
    <property type="match status" value="1"/>
</dbReference>
<dbReference type="InterPro" id="IPR025269">
    <property type="entry name" value="SAM-like_dom"/>
</dbReference>
<dbReference type="GO" id="GO:0006310">
    <property type="term" value="P:DNA recombination"/>
    <property type="evidence" value="ECO:0007669"/>
    <property type="project" value="UniProtKB-KW"/>
</dbReference>
<dbReference type="Pfam" id="PF00589">
    <property type="entry name" value="Phage_integrase"/>
    <property type="match status" value="1"/>
</dbReference>
<dbReference type="GO" id="GO:0015074">
    <property type="term" value="P:DNA integration"/>
    <property type="evidence" value="ECO:0007669"/>
    <property type="project" value="InterPro"/>
</dbReference>
<evidence type="ECO:0000256" key="1">
    <source>
        <dbReference type="ARBA" id="ARBA00008857"/>
    </source>
</evidence>
<comment type="caution">
    <text evidence="5">The sequence shown here is derived from an EMBL/GenBank/DDBJ whole genome shotgun (WGS) entry which is preliminary data.</text>
</comment>
<dbReference type="InterPro" id="IPR011010">
    <property type="entry name" value="DNA_brk_join_enz"/>
</dbReference>
<dbReference type="InterPro" id="IPR013762">
    <property type="entry name" value="Integrase-like_cat_sf"/>
</dbReference>
<protein>
    <submittedName>
        <fullName evidence="5">Site-specific recombinase XerD</fullName>
    </submittedName>
</protein>
<evidence type="ECO:0000313" key="6">
    <source>
        <dbReference type="Proteomes" id="UP000546007"/>
    </source>
</evidence>
<gene>
    <name evidence="5" type="ORF">GGR14_002428</name>
</gene>
<dbReference type="OrthoDB" id="1094492at2"/>
<accession>A0A7W6MZ08</accession>
<comment type="similarity">
    <text evidence="1">Belongs to the 'phage' integrase family.</text>
</comment>
<sequence>METHLTVICRKDKMNKQNEAPIAIKISQNYKSKKVSLGVKINIAYWDFENNKLKDETPNREQIQFLIDTTIQDLNKKILNYRIQDKEFTIDDLLGISEKKQKTITIEKYFMKLVSQLKEIGKLSSASKYYFCLSSLSKFKPMNTPFTDIDFQFLKDYEVYLRKKGLANNSIATQFSCFKSTYNKALEEGVFTNEDSPFKKFKVGKLWTQTRKRAIHKEDVQKLKEFDLSTLIKYPTPYLEFARDIFMFSYLTAGINFKDIATLRYCDLDNGRIYYSRHKTQKNMNTILLPDALKILNKYIKKDAGAEDYIFPILDRNIHITEQQQADRVQKVLKQVNRKLKVISKALNLKINLTTYVARHTFATVLKRSGVDIGIISESLGHSDLKTTQIYLDSFENTQIDAAMQNLL</sequence>
<dbReference type="SUPFAM" id="SSF56349">
    <property type="entry name" value="DNA breaking-rejoining enzymes"/>
    <property type="match status" value="1"/>
</dbReference>
<keyword evidence="3" id="KW-0233">DNA recombination</keyword>
<dbReference type="InterPro" id="IPR035386">
    <property type="entry name" value="Arm-DNA-bind_5"/>
</dbReference>
<organism evidence="5 6">
    <name type="scientific">Butyricimonas faecihominis</name>
    <dbReference type="NCBI Taxonomy" id="1472416"/>
    <lineage>
        <taxon>Bacteria</taxon>
        <taxon>Pseudomonadati</taxon>
        <taxon>Bacteroidota</taxon>
        <taxon>Bacteroidia</taxon>
        <taxon>Bacteroidales</taxon>
        <taxon>Odoribacteraceae</taxon>
        <taxon>Butyricimonas</taxon>
    </lineage>
</organism>
<keyword evidence="2" id="KW-0238">DNA-binding</keyword>
<dbReference type="RefSeq" id="WP_124318070.1">
    <property type="nucleotide sequence ID" value="NZ_AP028155.1"/>
</dbReference>
<dbReference type="InterPro" id="IPR010998">
    <property type="entry name" value="Integrase_recombinase_N"/>
</dbReference>